<feature type="domain" description="Enoyl reductase (ER)" evidence="2">
    <location>
        <begin position="1"/>
        <end position="295"/>
    </location>
</feature>
<dbReference type="SMART" id="SM00829">
    <property type="entry name" value="PKS_ER"/>
    <property type="match status" value="1"/>
</dbReference>
<evidence type="ECO:0000313" key="4">
    <source>
        <dbReference type="Proteomes" id="UP000198683"/>
    </source>
</evidence>
<keyword evidence="4" id="KW-1185">Reference proteome</keyword>
<dbReference type="AlphaFoldDB" id="A0A1G8V468"/>
<dbReference type="InterPro" id="IPR020843">
    <property type="entry name" value="ER"/>
</dbReference>
<evidence type="ECO:0000259" key="2">
    <source>
        <dbReference type="SMART" id="SM00829"/>
    </source>
</evidence>
<dbReference type="InterPro" id="IPR036291">
    <property type="entry name" value="NAD(P)-bd_dom_sf"/>
</dbReference>
<dbReference type="Pfam" id="PF13602">
    <property type="entry name" value="ADH_zinc_N_2"/>
    <property type="match status" value="1"/>
</dbReference>
<dbReference type="Pfam" id="PF08240">
    <property type="entry name" value="ADH_N"/>
    <property type="match status" value="1"/>
</dbReference>
<dbReference type="InterPro" id="IPR011032">
    <property type="entry name" value="GroES-like_sf"/>
</dbReference>
<name>A0A1G8V468_9ACTN</name>
<dbReference type="InterPro" id="IPR013154">
    <property type="entry name" value="ADH-like_N"/>
</dbReference>
<dbReference type="InterPro" id="IPR051603">
    <property type="entry name" value="Zinc-ADH_QOR/CCCR"/>
</dbReference>
<reference evidence="3 4" key="1">
    <citation type="submission" date="2016-10" db="EMBL/GenBank/DDBJ databases">
        <authorList>
            <person name="de Groot N.N."/>
        </authorList>
    </citation>
    <scope>NUCLEOTIDE SEQUENCE [LARGE SCALE GENOMIC DNA]</scope>
    <source>
        <strain evidence="3 4">CGMCC 4.5681</strain>
    </source>
</reference>
<dbReference type="CDD" id="cd05289">
    <property type="entry name" value="MDR_like_2"/>
    <property type="match status" value="1"/>
</dbReference>
<accession>A0A1G8V468</accession>
<dbReference type="PANTHER" id="PTHR44154">
    <property type="entry name" value="QUINONE OXIDOREDUCTASE"/>
    <property type="match status" value="1"/>
</dbReference>
<sequence>MEVLDLPDPRPLIADEVLVEVVAAGVGNWDDIVRTGGWDVGIGPPLALGVEAAGRIVAVGDEVTGVAVGDEVMTHPLPLRGQGAWAELLIAPAALVARRPPNVSWEVAGAFPVPALTADQVLECVSEHVPEGGTLLVHGAGGVTGILLVELAALRGLRVLATAGPSGRERVLAAGAQEVLDYHDASWLQEVRRLSGGGVAAAANAVRGGAAQAVDAVADGGCLVTITSGLPARERDITMVDLYVHPDGDRLAALAALLGEGRLTMSVGASYPLEEAGAGLARAVSGARGGAGVVLP</sequence>
<dbReference type="SUPFAM" id="SSF50129">
    <property type="entry name" value="GroES-like"/>
    <property type="match status" value="1"/>
</dbReference>
<evidence type="ECO:0000313" key="3">
    <source>
        <dbReference type="EMBL" id="SDJ60878.1"/>
    </source>
</evidence>
<dbReference type="SUPFAM" id="SSF51735">
    <property type="entry name" value="NAD(P)-binding Rossmann-fold domains"/>
    <property type="match status" value="1"/>
</dbReference>
<dbReference type="Gene3D" id="3.90.180.10">
    <property type="entry name" value="Medium-chain alcohol dehydrogenases, catalytic domain"/>
    <property type="match status" value="1"/>
</dbReference>
<gene>
    <name evidence="3" type="ORF">SAMN05421874_102397</name>
</gene>
<proteinExistence type="predicted"/>
<organism evidence="3 4">
    <name type="scientific">Nonomuraea maritima</name>
    <dbReference type="NCBI Taxonomy" id="683260"/>
    <lineage>
        <taxon>Bacteria</taxon>
        <taxon>Bacillati</taxon>
        <taxon>Actinomycetota</taxon>
        <taxon>Actinomycetes</taxon>
        <taxon>Streptosporangiales</taxon>
        <taxon>Streptosporangiaceae</taxon>
        <taxon>Nonomuraea</taxon>
    </lineage>
</organism>
<dbReference type="OrthoDB" id="4190732at2"/>
<dbReference type="Proteomes" id="UP000198683">
    <property type="component" value="Unassembled WGS sequence"/>
</dbReference>
<dbReference type="EMBL" id="FNFB01000002">
    <property type="protein sequence ID" value="SDJ60878.1"/>
    <property type="molecule type" value="Genomic_DNA"/>
</dbReference>
<dbReference type="PANTHER" id="PTHR44154:SF1">
    <property type="entry name" value="QUINONE OXIDOREDUCTASE"/>
    <property type="match status" value="1"/>
</dbReference>
<protein>
    <submittedName>
        <fullName evidence="3">NADPH:quinone reductase</fullName>
    </submittedName>
</protein>
<dbReference type="STRING" id="683260.SAMN05421874_102397"/>
<evidence type="ECO:0000256" key="1">
    <source>
        <dbReference type="ARBA" id="ARBA00022857"/>
    </source>
</evidence>
<dbReference type="GO" id="GO:0016491">
    <property type="term" value="F:oxidoreductase activity"/>
    <property type="evidence" value="ECO:0007669"/>
    <property type="project" value="InterPro"/>
</dbReference>
<dbReference type="Gene3D" id="3.40.50.720">
    <property type="entry name" value="NAD(P)-binding Rossmann-like Domain"/>
    <property type="match status" value="1"/>
</dbReference>
<keyword evidence="1" id="KW-0521">NADP</keyword>